<evidence type="ECO:0000313" key="2">
    <source>
        <dbReference type="EMBL" id="PQM28875.1"/>
    </source>
</evidence>
<reference evidence="3" key="1">
    <citation type="submission" date="2017-11" db="EMBL/GenBank/DDBJ databases">
        <title>The complete genome sequence of Sphingopyxis pomeranensis sp. nov. strain WS5A3p.</title>
        <authorList>
            <person name="Kaminski M.A."/>
        </authorList>
    </citation>
    <scope>NUCLEOTIDE SEQUENCE [LARGE SCALE GENOMIC DNA]</scope>
    <source>
        <strain evidence="3">WS5A3p</strain>
    </source>
</reference>
<feature type="transmembrane region" description="Helical" evidence="1">
    <location>
        <begin position="167"/>
        <end position="188"/>
    </location>
</feature>
<dbReference type="AlphaFoldDB" id="A0A2S8B8Y7"/>
<keyword evidence="1" id="KW-0472">Membrane</keyword>
<sequence>MPQWIFFTPFLWILGFVVVSIWYRRSKGEPIFPRLPDDAEFGEKGCSGRSLKSPLSKIGGASRCILVAVRKGKLIITPQFPFNLMFLPEIYGLDIKVPVGAVASVKPVSSLFQKALRIEFTRGGPAPVEVVLHDEKAFERAIGSRVTVPGDRELKENASPRKNRTFLFARAFFAIWGAGALFAAITGLQDDQRFRRDGIATMATYVNPEQSLDHQSKMGVLQYEVDGVVYRVNSIYGNGLFEVGEQEKVYYLRSNPQEARQVSYSNFNMLWLVLGAIGLSVSIFGGMVAKRIW</sequence>
<feature type="transmembrane region" description="Helical" evidence="1">
    <location>
        <begin position="6"/>
        <end position="23"/>
    </location>
</feature>
<keyword evidence="1" id="KW-0812">Transmembrane</keyword>
<dbReference type="Proteomes" id="UP000238954">
    <property type="component" value="Chromosome"/>
</dbReference>
<evidence type="ECO:0000313" key="3">
    <source>
        <dbReference type="Proteomes" id="UP000238954"/>
    </source>
</evidence>
<evidence type="ECO:0000256" key="1">
    <source>
        <dbReference type="SAM" id="Phobius"/>
    </source>
</evidence>
<keyword evidence="3" id="KW-1185">Reference proteome</keyword>
<protein>
    <recommendedName>
        <fullName evidence="4">DUF3592 domain-containing protein</fullName>
    </recommendedName>
</protein>
<keyword evidence="1" id="KW-1133">Transmembrane helix</keyword>
<name>A0A2S8B8Y7_9SPHN</name>
<feature type="transmembrane region" description="Helical" evidence="1">
    <location>
        <begin position="269"/>
        <end position="289"/>
    </location>
</feature>
<accession>A0A2S8B8Y7</accession>
<evidence type="ECO:0008006" key="4">
    <source>
        <dbReference type="Google" id="ProtNLM"/>
    </source>
</evidence>
<proteinExistence type="predicted"/>
<gene>
    <name evidence="2" type="ORF">CVO77_10685</name>
</gene>
<organism evidence="2 3">
    <name type="scientific">Sphingopyxis lindanitolerans</name>
    <dbReference type="NCBI Taxonomy" id="2054227"/>
    <lineage>
        <taxon>Bacteria</taxon>
        <taxon>Pseudomonadati</taxon>
        <taxon>Pseudomonadota</taxon>
        <taxon>Alphaproteobacteria</taxon>
        <taxon>Sphingomonadales</taxon>
        <taxon>Sphingomonadaceae</taxon>
        <taxon>Sphingopyxis</taxon>
    </lineage>
</organism>
<comment type="caution">
    <text evidence="2">The sequence shown here is derived from an EMBL/GenBank/DDBJ whole genome shotgun (WGS) entry which is preliminary data.</text>
</comment>
<dbReference type="EMBL" id="PHFW01000002">
    <property type="protein sequence ID" value="PQM28875.1"/>
    <property type="molecule type" value="Genomic_DNA"/>
</dbReference>